<dbReference type="Proteomes" id="UP000238701">
    <property type="component" value="Unassembled WGS sequence"/>
</dbReference>
<proteinExistence type="predicted"/>
<dbReference type="Pfam" id="PF18032">
    <property type="entry name" value="FRP"/>
    <property type="match status" value="1"/>
</dbReference>
<dbReference type="GO" id="GO:0042651">
    <property type="term" value="C:thylakoid membrane"/>
    <property type="evidence" value="ECO:0007669"/>
    <property type="project" value="InterPro"/>
</dbReference>
<accession>A0A2U3KCI4</accession>
<dbReference type="AlphaFoldDB" id="A0A2U3KCI4"/>
<reference evidence="2" key="1">
    <citation type="submission" date="2018-02" db="EMBL/GenBank/DDBJ databases">
        <authorList>
            <person name="Hausmann B."/>
        </authorList>
    </citation>
    <scope>NUCLEOTIDE SEQUENCE [LARGE SCALE GENOMIC DNA]</scope>
    <source>
        <strain evidence="2">Peat soil MAG SbA1</strain>
    </source>
</reference>
<dbReference type="Gene3D" id="6.10.140.1840">
    <property type="match status" value="1"/>
</dbReference>
<evidence type="ECO:0000313" key="1">
    <source>
        <dbReference type="EMBL" id="SPF37371.1"/>
    </source>
</evidence>
<dbReference type="InterPro" id="IPR041601">
    <property type="entry name" value="FRP"/>
</dbReference>
<protein>
    <submittedName>
        <fullName evidence="1">Uncharacterized protein</fullName>
    </submittedName>
</protein>
<dbReference type="InterPro" id="IPR053747">
    <property type="entry name" value="Fluoresc_Recovery_Reg"/>
</dbReference>
<sequence>MTSLRRPAIQSDYPSRRDLRWSRSEKAIARKAFDTALTQELQEVIQQAKQMAGKIQQPSDLWDLEDYLTQRRKEINRKYEYRSSPHARLREALARRPGR</sequence>
<organism evidence="1 2">
    <name type="scientific">Candidatus Sulfotelmatobacter kueseliae</name>
    <dbReference type="NCBI Taxonomy" id="2042962"/>
    <lineage>
        <taxon>Bacteria</taxon>
        <taxon>Pseudomonadati</taxon>
        <taxon>Acidobacteriota</taxon>
        <taxon>Terriglobia</taxon>
        <taxon>Terriglobales</taxon>
        <taxon>Candidatus Korobacteraceae</taxon>
        <taxon>Candidatus Sulfotelmatobacter</taxon>
    </lineage>
</organism>
<evidence type="ECO:0000313" key="2">
    <source>
        <dbReference type="Proteomes" id="UP000238701"/>
    </source>
</evidence>
<name>A0A2U3KCI4_9BACT</name>
<dbReference type="EMBL" id="OMOD01000089">
    <property type="protein sequence ID" value="SPF37371.1"/>
    <property type="molecule type" value="Genomic_DNA"/>
</dbReference>
<gene>
    <name evidence="1" type="ORF">SBA1_1790006</name>
</gene>